<dbReference type="Proteomes" id="UP001206925">
    <property type="component" value="Unassembled WGS sequence"/>
</dbReference>
<evidence type="ECO:0000313" key="1">
    <source>
        <dbReference type="EMBL" id="KAI7750440.1"/>
    </source>
</evidence>
<accession>A0AAD5D1U7</accession>
<proteinExistence type="predicted"/>
<comment type="caution">
    <text evidence="1">The sequence shown here is derived from an EMBL/GenBank/DDBJ whole genome shotgun (WGS) entry which is preliminary data.</text>
</comment>
<sequence length="14" mass="1568">MSLMVLCNCRSHSS</sequence>
<organism evidence="1 2">
    <name type="scientific">Ambrosia artemisiifolia</name>
    <name type="common">Common ragweed</name>
    <dbReference type="NCBI Taxonomy" id="4212"/>
    <lineage>
        <taxon>Eukaryota</taxon>
        <taxon>Viridiplantae</taxon>
        <taxon>Streptophyta</taxon>
        <taxon>Embryophyta</taxon>
        <taxon>Tracheophyta</taxon>
        <taxon>Spermatophyta</taxon>
        <taxon>Magnoliopsida</taxon>
        <taxon>eudicotyledons</taxon>
        <taxon>Gunneridae</taxon>
        <taxon>Pentapetalae</taxon>
        <taxon>asterids</taxon>
        <taxon>campanulids</taxon>
        <taxon>Asterales</taxon>
        <taxon>Asteraceae</taxon>
        <taxon>Asteroideae</taxon>
        <taxon>Heliantheae alliance</taxon>
        <taxon>Heliantheae</taxon>
        <taxon>Ambrosia</taxon>
    </lineage>
</organism>
<gene>
    <name evidence="1" type="ORF">M8C21_004693</name>
</gene>
<evidence type="ECO:0000313" key="2">
    <source>
        <dbReference type="Proteomes" id="UP001206925"/>
    </source>
</evidence>
<feature type="non-terminal residue" evidence="1">
    <location>
        <position position="14"/>
    </location>
</feature>
<protein>
    <submittedName>
        <fullName evidence="1">Uncharacterized protein</fullName>
    </submittedName>
</protein>
<keyword evidence="2" id="KW-1185">Reference proteome</keyword>
<reference evidence="1" key="1">
    <citation type="submission" date="2022-06" db="EMBL/GenBank/DDBJ databases">
        <title>Uncovering the hologenomic basis of an extraordinary plant invasion.</title>
        <authorList>
            <person name="Bieker V.C."/>
            <person name="Martin M.D."/>
            <person name="Gilbert T."/>
            <person name="Hodgins K."/>
            <person name="Battlay P."/>
            <person name="Petersen B."/>
            <person name="Wilson J."/>
        </authorList>
    </citation>
    <scope>NUCLEOTIDE SEQUENCE</scope>
    <source>
        <strain evidence="1">AA19_3_7</strain>
        <tissue evidence="1">Leaf</tissue>
    </source>
</reference>
<dbReference type="EMBL" id="JAMZMK010006153">
    <property type="protein sequence ID" value="KAI7750440.1"/>
    <property type="molecule type" value="Genomic_DNA"/>
</dbReference>
<name>A0AAD5D1U7_AMBAR</name>